<dbReference type="HOGENOM" id="CLU_2385689_0_0_1"/>
<dbReference type="InParanoid" id="A0A0C2SI41"/>
<evidence type="ECO:0000313" key="1">
    <source>
        <dbReference type="EMBL" id="KIL62840.1"/>
    </source>
</evidence>
<sequence length="94" mass="10293">MLLYHDGICLLHVVLFLVLGTLMLPLPSLSVPVATSRARRAMEARKTTRIQIPCPGEGSTIVGILEQLEPDKFRQGRKIALVNCSISSGFSKMT</sequence>
<gene>
    <name evidence="1" type="ORF">M378DRAFT_745148</name>
</gene>
<proteinExistence type="predicted"/>
<dbReference type="EMBL" id="KN818266">
    <property type="protein sequence ID" value="KIL62840.1"/>
    <property type="molecule type" value="Genomic_DNA"/>
</dbReference>
<dbReference type="Proteomes" id="UP000054549">
    <property type="component" value="Unassembled WGS sequence"/>
</dbReference>
<protein>
    <submittedName>
        <fullName evidence="1">Uncharacterized protein</fullName>
    </submittedName>
</protein>
<evidence type="ECO:0000313" key="2">
    <source>
        <dbReference type="Proteomes" id="UP000054549"/>
    </source>
</evidence>
<accession>A0A0C2SI41</accession>
<dbReference type="AlphaFoldDB" id="A0A0C2SI41"/>
<organism evidence="1 2">
    <name type="scientific">Amanita muscaria (strain Koide BX008)</name>
    <dbReference type="NCBI Taxonomy" id="946122"/>
    <lineage>
        <taxon>Eukaryota</taxon>
        <taxon>Fungi</taxon>
        <taxon>Dikarya</taxon>
        <taxon>Basidiomycota</taxon>
        <taxon>Agaricomycotina</taxon>
        <taxon>Agaricomycetes</taxon>
        <taxon>Agaricomycetidae</taxon>
        <taxon>Agaricales</taxon>
        <taxon>Pluteineae</taxon>
        <taxon>Amanitaceae</taxon>
        <taxon>Amanita</taxon>
    </lineage>
</organism>
<name>A0A0C2SI41_AMAMK</name>
<keyword evidence="2" id="KW-1185">Reference proteome</keyword>
<reference evidence="1 2" key="1">
    <citation type="submission" date="2014-04" db="EMBL/GenBank/DDBJ databases">
        <title>Evolutionary Origins and Diversification of the Mycorrhizal Mutualists.</title>
        <authorList>
            <consortium name="DOE Joint Genome Institute"/>
            <consortium name="Mycorrhizal Genomics Consortium"/>
            <person name="Kohler A."/>
            <person name="Kuo A."/>
            <person name="Nagy L.G."/>
            <person name="Floudas D."/>
            <person name="Copeland A."/>
            <person name="Barry K.W."/>
            <person name="Cichocki N."/>
            <person name="Veneault-Fourrey C."/>
            <person name="LaButti K."/>
            <person name="Lindquist E.A."/>
            <person name="Lipzen A."/>
            <person name="Lundell T."/>
            <person name="Morin E."/>
            <person name="Murat C."/>
            <person name="Riley R."/>
            <person name="Ohm R."/>
            <person name="Sun H."/>
            <person name="Tunlid A."/>
            <person name="Henrissat B."/>
            <person name="Grigoriev I.V."/>
            <person name="Hibbett D.S."/>
            <person name="Martin F."/>
        </authorList>
    </citation>
    <scope>NUCLEOTIDE SEQUENCE [LARGE SCALE GENOMIC DNA]</scope>
    <source>
        <strain evidence="1 2">Koide BX008</strain>
    </source>
</reference>